<protein>
    <submittedName>
        <fullName evidence="2">NmrA family protein</fullName>
    </submittedName>
</protein>
<dbReference type="InterPro" id="IPR052718">
    <property type="entry name" value="NmrA-type_oxidoreductase"/>
</dbReference>
<dbReference type="Gene3D" id="3.90.25.10">
    <property type="entry name" value="UDP-galactose 4-epimerase, domain 1"/>
    <property type="match status" value="1"/>
</dbReference>
<evidence type="ECO:0000313" key="3">
    <source>
        <dbReference type="Proteomes" id="UP000003573"/>
    </source>
</evidence>
<feature type="domain" description="NmrA-like" evidence="1">
    <location>
        <begin position="2"/>
        <end position="216"/>
    </location>
</feature>
<accession>G5JZ52</accession>
<organism evidence="2 3">
    <name type="scientific">Streptococcus macacae NCTC 11558</name>
    <dbReference type="NCBI Taxonomy" id="764298"/>
    <lineage>
        <taxon>Bacteria</taxon>
        <taxon>Bacillati</taxon>
        <taxon>Bacillota</taxon>
        <taxon>Bacilli</taxon>
        <taxon>Lactobacillales</taxon>
        <taxon>Streptococcaceae</taxon>
        <taxon>Streptococcus</taxon>
    </lineage>
</organism>
<sequence length="286" mass="31836">MTIAITGVTGNIGSRVAELISQKGLSARHLARSPEKAKKYAKAELFKASFDYSSQTIAALKGVDTLFMVSAAEHPKRLQQHFAFIDAAKEAGVKHIIYTSFYNAREQSVFTLARDHAKTENYIKEKGFAYTFLRDNFYLDFFLDLCLENSEIRGPAGDGKVSAVAREDVAEVAAVLLTQPEKWLDRVLNLTGPKELSMSAIAETVSHKTKQVIPYIDETVEEAYASRRAWPAQQWEYDAWVSTYTAIKAGEQAGLTSDIERVLGRPAKSLEELLKDRAPKSFSSDN</sequence>
<gene>
    <name evidence="2" type="ORF">STRMA_0469</name>
</gene>
<dbReference type="PANTHER" id="PTHR47129:SF1">
    <property type="entry name" value="NMRA-LIKE DOMAIN-CONTAINING PROTEIN"/>
    <property type="match status" value="1"/>
</dbReference>
<proteinExistence type="predicted"/>
<dbReference type="Gene3D" id="3.40.50.720">
    <property type="entry name" value="NAD(P)-binding Rossmann-like Domain"/>
    <property type="match status" value="1"/>
</dbReference>
<dbReference type="EMBL" id="AEUW02000001">
    <property type="protein sequence ID" value="EHJ52257.1"/>
    <property type="molecule type" value="Genomic_DNA"/>
</dbReference>
<dbReference type="InterPro" id="IPR008030">
    <property type="entry name" value="NmrA-like"/>
</dbReference>
<dbReference type="Proteomes" id="UP000003573">
    <property type="component" value="Unassembled WGS sequence"/>
</dbReference>
<evidence type="ECO:0000259" key="1">
    <source>
        <dbReference type="Pfam" id="PF05368"/>
    </source>
</evidence>
<dbReference type="RefSeq" id="WP_003080075.1">
    <property type="nucleotide sequence ID" value="NZ_AEUW02000001.1"/>
</dbReference>
<dbReference type="PANTHER" id="PTHR47129">
    <property type="entry name" value="QUINONE OXIDOREDUCTASE 2"/>
    <property type="match status" value="1"/>
</dbReference>
<dbReference type="eggNOG" id="COG0702">
    <property type="taxonomic scope" value="Bacteria"/>
</dbReference>
<dbReference type="CDD" id="cd05269">
    <property type="entry name" value="TMR_SDR_a"/>
    <property type="match status" value="1"/>
</dbReference>
<keyword evidence="3" id="KW-1185">Reference proteome</keyword>
<dbReference type="AlphaFoldDB" id="G5JZ52"/>
<comment type="caution">
    <text evidence="2">The sequence shown here is derived from an EMBL/GenBank/DDBJ whole genome shotgun (WGS) entry which is preliminary data.</text>
</comment>
<dbReference type="InterPro" id="IPR036291">
    <property type="entry name" value="NAD(P)-bd_dom_sf"/>
</dbReference>
<dbReference type="Pfam" id="PF05368">
    <property type="entry name" value="NmrA"/>
    <property type="match status" value="1"/>
</dbReference>
<dbReference type="OrthoDB" id="152510at2"/>
<dbReference type="SUPFAM" id="SSF51735">
    <property type="entry name" value="NAD(P)-binding Rossmann-fold domains"/>
    <property type="match status" value="1"/>
</dbReference>
<name>G5JZ52_9STRE</name>
<evidence type="ECO:0000313" key="2">
    <source>
        <dbReference type="EMBL" id="EHJ52257.1"/>
    </source>
</evidence>
<reference evidence="2 3" key="1">
    <citation type="journal article" date="2014" name="Int. J. Syst. Evol. Microbiol.">
        <title>Phylogenomics and the dynamic genome evolution of the genus Streptococcus.</title>
        <authorList>
            <consortium name="The Broad Institute Genome Sequencing Platform"/>
            <person name="Richards V.P."/>
            <person name="Palmer S.R."/>
            <person name="Pavinski Bitar P.D."/>
            <person name="Qin X."/>
            <person name="Weinstock G.M."/>
            <person name="Highlander S.K."/>
            <person name="Town C.D."/>
            <person name="Burne R.A."/>
            <person name="Stanhope M.J."/>
        </authorList>
    </citation>
    <scope>NUCLEOTIDE SEQUENCE [LARGE SCALE GENOMIC DNA]</scope>
    <source>
        <strain evidence="2 3">NCTC 11558</strain>
    </source>
</reference>
<dbReference type="STRING" id="764298.STRMA_0469"/>